<evidence type="ECO:0000256" key="4">
    <source>
        <dbReference type="SAM" id="Phobius"/>
    </source>
</evidence>
<feature type="transmembrane region" description="Helical" evidence="4">
    <location>
        <begin position="48"/>
        <end position="68"/>
    </location>
</feature>
<feature type="region of interest" description="Disordered" evidence="3">
    <location>
        <begin position="175"/>
        <end position="333"/>
    </location>
</feature>
<organism evidence="6 7">
    <name type="scientific">Loa loa</name>
    <name type="common">Eye worm</name>
    <name type="synonym">Filaria loa</name>
    <dbReference type="NCBI Taxonomy" id="7209"/>
    <lineage>
        <taxon>Eukaryota</taxon>
        <taxon>Metazoa</taxon>
        <taxon>Ecdysozoa</taxon>
        <taxon>Nematoda</taxon>
        <taxon>Chromadorea</taxon>
        <taxon>Rhabditida</taxon>
        <taxon>Spirurina</taxon>
        <taxon>Spiruromorpha</taxon>
        <taxon>Filarioidea</taxon>
        <taxon>Onchocercidae</taxon>
        <taxon>Loa</taxon>
    </lineage>
</organism>
<protein>
    <submittedName>
        <fullName evidence="7">TPR_REGION domain-containing protein</fullName>
    </submittedName>
</protein>
<evidence type="ECO:0000313" key="6">
    <source>
        <dbReference type="Proteomes" id="UP000095285"/>
    </source>
</evidence>
<proteinExistence type="inferred from homology"/>
<reference evidence="7" key="2">
    <citation type="submission" date="2016-11" db="UniProtKB">
        <authorList>
            <consortium name="WormBaseParasite"/>
        </authorList>
    </citation>
    <scope>IDENTIFICATION</scope>
</reference>
<evidence type="ECO:0000256" key="3">
    <source>
        <dbReference type="SAM" id="MobiDB-lite"/>
    </source>
</evidence>
<dbReference type="STRING" id="7209.A0A1I7VPL1"/>
<dbReference type="Proteomes" id="UP000095285">
    <property type="component" value="Unassembled WGS sequence"/>
</dbReference>
<dbReference type="PROSITE" id="PS50005">
    <property type="entry name" value="TPR"/>
    <property type="match status" value="1"/>
</dbReference>
<dbReference type="SUPFAM" id="SSF48452">
    <property type="entry name" value="TPR-like"/>
    <property type="match status" value="1"/>
</dbReference>
<accession>A0A1I7VPL1</accession>
<feature type="repeat" description="TPR" evidence="2">
    <location>
        <begin position="543"/>
        <end position="576"/>
    </location>
</feature>
<evidence type="ECO:0000256" key="2">
    <source>
        <dbReference type="PROSITE-ProRule" id="PRU00339"/>
    </source>
</evidence>
<dbReference type="PANTHER" id="PTHR12366:SF29">
    <property type="entry name" value="ASPARTYL BETA-HYDROXYLASE, ISOFORM L"/>
    <property type="match status" value="1"/>
</dbReference>
<evidence type="ECO:0000256" key="1">
    <source>
        <dbReference type="ARBA" id="ARBA00007730"/>
    </source>
</evidence>
<feature type="compositionally biased region" description="Basic and acidic residues" evidence="3">
    <location>
        <begin position="102"/>
        <end position="128"/>
    </location>
</feature>
<feature type="compositionally biased region" description="Basic residues" evidence="3">
    <location>
        <begin position="231"/>
        <end position="240"/>
    </location>
</feature>
<feature type="compositionally biased region" description="Acidic residues" evidence="3">
    <location>
        <begin position="138"/>
        <end position="155"/>
    </location>
</feature>
<feature type="compositionally biased region" description="Basic and acidic residues" evidence="3">
    <location>
        <begin position="199"/>
        <end position="230"/>
    </location>
</feature>
<keyword evidence="4" id="KW-0472">Membrane</keyword>
<dbReference type="InterPro" id="IPR027443">
    <property type="entry name" value="IPNS-like_sf"/>
</dbReference>
<reference evidence="6" key="1">
    <citation type="submission" date="2012-04" db="EMBL/GenBank/DDBJ databases">
        <title>The Genome Sequence of Loa loa.</title>
        <authorList>
            <consortium name="The Broad Institute Genome Sequencing Platform"/>
            <consortium name="Broad Institute Genome Sequencing Center for Infectious Disease"/>
            <person name="Nutman T.B."/>
            <person name="Fink D.L."/>
            <person name="Russ C."/>
            <person name="Young S."/>
            <person name="Zeng Q."/>
            <person name="Gargeya S."/>
            <person name="Alvarado L."/>
            <person name="Berlin A."/>
            <person name="Chapman S.B."/>
            <person name="Chen Z."/>
            <person name="Freedman E."/>
            <person name="Gellesch M."/>
            <person name="Goldberg J."/>
            <person name="Griggs A."/>
            <person name="Gujja S."/>
            <person name="Heilman E.R."/>
            <person name="Heiman D."/>
            <person name="Howarth C."/>
            <person name="Mehta T."/>
            <person name="Neiman D."/>
            <person name="Pearson M."/>
            <person name="Roberts A."/>
            <person name="Saif S."/>
            <person name="Shea T."/>
            <person name="Shenoy N."/>
            <person name="Sisk P."/>
            <person name="Stolte C."/>
            <person name="Sykes S."/>
            <person name="White J."/>
            <person name="Yandava C."/>
            <person name="Haas B."/>
            <person name="Henn M.R."/>
            <person name="Nusbaum C."/>
            <person name="Birren B."/>
        </authorList>
    </citation>
    <scope>NUCLEOTIDE SEQUENCE [LARGE SCALE GENOMIC DNA]</scope>
</reference>
<dbReference type="eggNOG" id="KOG3696">
    <property type="taxonomic scope" value="Eukaryota"/>
</dbReference>
<comment type="similarity">
    <text evidence="1">Belongs to the aspartyl/asparaginyl beta-hydroxylase family.</text>
</comment>
<keyword evidence="4" id="KW-0812">Transmembrane</keyword>
<dbReference type="Pfam" id="PF05118">
    <property type="entry name" value="Asp_Arg_Hydrox"/>
    <property type="match status" value="1"/>
</dbReference>
<evidence type="ECO:0000259" key="5">
    <source>
        <dbReference type="Pfam" id="PF05118"/>
    </source>
</evidence>
<feature type="domain" description="Aspartyl/asparaginy/proline hydroxylase" evidence="5">
    <location>
        <begin position="681"/>
        <end position="837"/>
    </location>
</feature>
<dbReference type="AlphaFoldDB" id="A0A1I7VPL1"/>
<dbReference type="Gene3D" id="1.25.40.10">
    <property type="entry name" value="Tetratricopeptide repeat domain"/>
    <property type="match status" value="1"/>
</dbReference>
<dbReference type="GO" id="GO:0062101">
    <property type="term" value="F:peptidyl-aspartic acid 3-dioxygenase activity"/>
    <property type="evidence" value="ECO:0007669"/>
    <property type="project" value="InterPro"/>
</dbReference>
<keyword evidence="2" id="KW-0802">TPR repeat</keyword>
<dbReference type="Pfam" id="PF13432">
    <property type="entry name" value="TPR_16"/>
    <property type="match status" value="1"/>
</dbReference>
<sequence length="850" mass="98976">MNNSRQAQLRLQFRRQPSMNINGAGYVAPMAVMVAPSRVDYSVTKGGLRLWAVLLVFVILCSSFYTLFSTMESAEVAFEIDSDENLDYDGDIDDDADEMAIHNRRTEKDTTPSREYISRSRTFEENRKAHQGIQDAPDSTDDDRLEEEELEEEEEARLADLRAKAERKNNKSLDETIENVERDDSDNIIGDIGDSNDNDIDKFDISERTADGHVKEDDKARGKQDEEQNKPKRVKVHRKRIEVVEDDEEEEERKMIEKFEKEKGEEQKEEGTDGEIQIQDSVGREKEEKTVENEEEESKNKHDAEKKSGLKSRRKIPSFSMEKPKRSECKRKKCLPEYDRHPRMSLLKQIPLSMSNRNKQHSPPAFKLTEDDEEREEWKDTDEEQESEEIDDEELDDASIRDLAAVRKEKLNDRTIYKRHAITNRDDHKYRNQLDRADYLVEKHDYHSAIAIFETVLRDNPDSPRAHFGIARANDIRSEIESDHSYLDIAINEYQEVLDIDDTPDALFNQAANRLIDRARFRGLLHRVLQAQRSLIDRYPDDLQLHNNQGLTFLMMGREDDARRIFENVLKISPTNGVAQAYFGYILKLSGDLENGVLYMRKGLRAIREVIADPRFYYHFGEALTRLGKRQEAYRVYSIGAKVGLFPSPYQRSVYNVEGLTARPWWSVEQTFCSKHLKKIERQWTVIREEAAAILNSQPYLFEPEHEELTIDGQWSAYSLYSSNSWNASNCLKTPKTCNIMRMFKDSSDCLNSEIKFSLLASGTRVWPHCGYSNYRLQAHLGLTISSEARLRVGHEVRGWKTGRFLVFDDSFEQELWFEGASANKYRLILRVDLWHPEVDPVRRVDFRSV</sequence>
<keyword evidence="4" id="KW-1133">Transmembrane helix</keyword>
<evidence type="ECO:0000313" key="7">
    <source>
        <dbReference type="WBParaSite" id="EN70_4865"/>
    </source>
</evidence>
<name>A0A1I7VPL1_LOALO</name>
<dbReference type="InterPro" id="IPR007803">
    <property type="entry name" value="Asp/Arg/Pro-Hydrxlase"/>
</dbReference>
<feature type="region of interest" description="Disordered" evidence="3">
    <location>
        <begin position="102"/>
        <end position="157"/>
    </location>
</feature>
<dbReference type="PANTHER" id="PTHR12366">
    <property type="entry name" value="ASPARTYL/ASPARAGINYL BETA-HYDROXYLASE"/>
    <property type="match status" value="1"/>
</dbReference>
<feature type="compositionally biased region" description="Basic and acidic residues" evidence="3">
    <location>
        <begin position="282"/>
        <end position="308"/>
    </location>
</feature>
<dbReference type="InterPro" id="IPR019734">
    <property type="entry name" value="TPR_rpt"/>
</dbReference>
<dbReference type="GO" id="GO:0005783">
    <property type="term" value="C:endoplasmic reticulum"/>
    <property type="evidence" value="ECO:0007669"/>
    <property type="project" value="TreeGrafter"/>
</dbReference>
<dbReference type="WBParaSite" id="EN70_4865">
    <property type="protein sequence ID" value="EN70_4865"/>
    <property type="gene ID" value="EN70_4865"/>
</dbReference>
<dbReference type="InterPro" id="IPR039038">
    <property type="entry name" value="ASPH"/>
</dbReference>
<feature type="compositionally biased region" description="Basic and acidic residues" evidence="3">
    <location>
        <begin position="252"/>
        <end position="271"/>
    </location>
</feature>
<feature type="region of interest" description="Disordered" evidence="3">
    <location>
        <begin position="350"/>
        <end position="394"/>
    </location>
</feature>
<keyword evidence="6" id="KW-1185">Reference proteome</keyword>
<feature type="compositionally biased region" description="Acidic residues" evidence="3">
    <location>
        <begin position="370"/>
        <end position="394"/>
    </location>
</feature>
<dbReference type="Gene3D" id="2.60.120.330">
    <property type="entry name" value="B-lactam Antibiotic, Isopenicillin N Synthase, Chain"/>
    <property type="match status" value="1"/>
</dbReference>
<dbReference type="InterPro" id="IPR011990">
    <property type="entry name" value="TPR-like_helical_dom_sf"/>
</dbReference>